<dbReference type="Gene3D" id="2.102.10.10">
    <property type="entry name" value="Rieske [2Fe-2S] iron-sulphur domain"/>
    <property type="match status" value="1"/>
</dbReference>
<dbReference type="RefSeq" id="WP_163697135.1">
    <property type="nucleotide sequence ID" value="NZ_QXHD01000004.1"/>
</dbReference>
<dbReference type="PROSITE" id="PS51296">
    <property type="entry name" value="RIESKE"/>
    <property type="match status" value="1"/>
</dbReference>
<feature type="region of interest" description="Disordered" evidence="6">
    <location>
        <begin position="1"/>
        <end position="23"/>
    </location>
</feature>
<evidence type="ECO:0000256" key="4">
    <source>
        <dbReference type="ARBA" id="ARBA00023004"/>
    </source>
</evidence>
<dbReference type="GO" id="GO:0046872">
    <property type="term" value="F:metal ion binding"/>
    <property type="evidence" value="ECO:0007669"/>
    <property type="project" value="UniProtKB-KW"/>
</dbReference>
<evidence type="ECO:0000313" key="9">
    <source>
        <dbReference type="Proteomes" id="UP000481033"/>
    </source>
</evidence>
<accession>A0A6M0RGG0</accession>
<dbReference type="Proteomes" id="UP000481033">
    <property type="component" value="Unassembled WGS sequence"/>
</dbReference>
<dbReference type="GO" id="GO:0004497">
    <property type="term" value="F:monooxygenase activity"/>
    <property type="evidence" value="ECO:0007669"/>
    <property type="project" value="UniProtKB-ARBA"/>
</dbReference>
<dbReference type="GO" id="GO:0051537">
    <property type="term" value="F:2 iron, 2 sulfur cluster binding"/>
    <property type="evidence" value="ECO:0007669"/>
    <property type="project" value="UniProtKB-KW"/>
</dbReference>
<keyword evidence="9" id="KW-1185">Reference proteome</keyword>
<comment type="caution">
    <text evidence="8">The sequence shown here is derived from an EMBL/GenBank/DDBJ whole genome shotgun (WGS) entry which is preliminary data.</text>
</comment>
<sequence length="353" mass="40271">MNIESLTTAHDTDQLAGQTQEKNPVFNRSDRFVEGWYWALPCHRLKPGQAQSLTLMGRELVLYRTRTRQVVVLDGHCPHMGAALAQGTIDGETIRCPLHRWQFDQNGQCIEIPACGQHHTIMANAKLCPWPTAEHYGMIWVWTGKTPKYPPPYVPELEGMDCDAALSYRFERNCHPNVLMINAIDAHHFNSVHNLPLAVRFKAKALNDNALCLDNTTRGGEASKFVKLIRPLYQNEVTYKMCYWYGSTGTVTVGPDFFHFHIMFALRPTPGGKTEGWTLLITPKRFAGRFMNPVVLWITRQVAAYFATGDIQVFQGIRFHFKTPLKADRSIVQFAQHLNRQKALSWGDWRSVT</sequence>
<dbReference type="PANTHER" id="PTHR21266:SF60">
    <property type="entry name" value="3-KETOSTEROID-9-ALPHA-MONOOXYGENASE, OXYGENASE COMPONENT"/>
    <property type="match status" value="1"/>
</dbReference>
<name>A0A6M0RGG0_9CYAN</name>
<dbReference type="CDD" id="cd03469">
    <property type="entry name" value="Rieske_RO_Alpha_N"/>
    <property type="match status" value="1"/>
</dbReference>
<keyword evidence="3" id="KW-0560">Oxidoreductase</keyword>
<feature type="domain" description="Rieske" evidence="7">
    <location>
        <begin position="37"/>
        <end position="141"/>
    </location>
</feature>
<dbReference type="InterPro" id="IPR050584">
    <property type="entry name" value="Cholesterol_7-desaturase"/>
</dbReference>
<organism evidence="8 9">
    <name type="scientific">Adonisia turfae CCMR0081</name>
    <dbReference type="NCBI Taxonomy" id="2292702"/>
    <lineage>
        <taxon>Bacteria</taxon>
        <taxon>Bacillati</taxon>
        <taxon>Cyanobacteriota</taxon>
        <taxon>Adonisia</taxon>
        <taxon>Adonisia turfae</taxon>
    </lineage>
</organism>
<dbReference type="SUPFAM" id="SSF50022">
    <property type="entry name" value="ISP domain"/>
    <property type="match status" value="1"/>
</dbReference>
<dbReference type="EMBL" id="QXHD01000004">
    <property type="protein sequence ID" value="NEZ55318.1"/>
    <property type="molecule type" value="Genomic_DNA"/>
</dbReference>
<evidence type="ECO:0000256" key="3">
    <source>
        <dbReference type="ARBA" id="ARBA00023002"/>
    </source>
</evidence>
<evidence type="ECO:0000313" key="8">
    <source>
        <dbReference type="EMBL" id="NEZ55318.1"/>
    </source>
</evidence>
<dbReference type="AlphaFoldDB" id="A0A6M0RGG0"/>
<dbReference type="SUPFAM" id="SSF55961">
    <property type="entry name" value="Bet v1-like"/>
    <property type="match status" value="1"/>
</dbReference>
<evidence type="ECO:0000259" key="7">
    <source>
        <dbReference type="PROSITE" id="PS51296"/>
    </source>
</evidence>
<dbReference type="InterPro" id="IPR036922">
    <property type="entry name" value="Rieske_2Fe-2S_sf"/>
</dbReference>
<dbReference type="PANTHER" id="PTHR21266">
    <property type="entry name" value="IRON-SULFUR DOMAIN CONTAINING PROTEIN"/>
    <property type="match status" value="1"/>
</dbReference>
<reference evidence="8 9" key="1">
    <citation type="journal article" date="2020" name="Microb. Ecol.">
        <title>Ecogenomics of the Marine Benthic Filamentous Cyanobacterium Adonisia.</title>
        <authorList>
            <person name="Walter J.M."/>
            <person name="Coutinho F.H."/>
            <person name="Leomil L."/>
            <person name="Hargreaves P.I."/>
            <person name="Campeao M.E."/>
            <person name="Vieira V.V."/>
            <person name="Silva B.S."/>
            <person name="Fistarol G.O."/>
            <person name="Salomon P.S."/>
            <person name="Sawabe T."/>
            <person name="Mino S."/>
            <person name="Hosokawa M."/>
            <person name="Miyashita H."/>
            <person name="Maruyama F."/>
            <person name="van Verk M.C."/>
            <person name="Dutilh B.E."/>
            <person name="Thompson C.C."/>
            <person name="Thompson F.L."/>
        </authorList>
    </citation>
    <scope>NUCLEOTIDE SEQUENCE [LARGE SCALE GENOMIC DNA]</scope>
    <source>
        <strain evidence="8 9">CCMR0081</strain>
    </source>
</reference>
<keyword evidence="4" id="KW-0408">Iron</keyword>
<dbReference type="Pfam" id="PF00355">
    <property type="entry name" value="Rieske"/>
    <property type="match status" value="1"/>
</dbReference>
<dbReference type="GO" id="GO:0051213">
    <property type="term" value="F:dioxygenase activity"/>
    <property type="evidence" value="ECO:0007669"/>
    <property type="project" value="UniProtKB-KW"/>
</dbReference>
<protein>
    <submittedName>
        <fullName evidence="8">Aromatic ring-hydroxylating dioxygenase subunit alpha</fullName>
    </submittedName>
</protein>
<evidence type="ECO:0000256" key="6">
    <source>
        <dbReference type="SAM" id="MobiDB-lite"/>
    </source>
</evidence>
<dbReference type="InterPro" id="IPR017941">
    <property type="entry name" value="Rieske_2Fe-2S"/>
</dbReference>
<evidence type="ECO:0000256" key="5">
    <source>
        <dbReference type="ARBA" id="ARBA00023014"/>
    </source>
</evidence>
<dbReference type="GO" id="GO:0016705">
    <property type="term" value="F:oxidoreductase activity, acting on paired donors, with incorporation or reduction of molecular oxygen"/>
    <property type="evidence" value="ECO:0007669"/>
    <property type="project" value="UniProtKB-ARBA"/>
</dbReference>
<evidence type="ECO:0000256" key="1">
    <source>
        <dbReference type="ARBA" id="ARBA00022714"/>
    </source>
</evidence>
<gene>
    <name evidence="8" type="ORF">DXZ20_06430</name>
</gene>
<keyword evidence="5" id="KW-0411">Iron-sulfur</keyword>
<proteinExistence type="predicted"/>
<evidence type="ECO:0000256" key="2">
    <source>
        <dbReference type="ARBA" id="ARBA00022723"/>
    </source>
</evidence>
<keyword evidence="1" id="KW-0001">2Fe-2S</keyword>
<feature type="compositionally biased region" description="Polar residues" evidence="6">
    <location>
        <begin position="1"/>
        <end position="22"/>
    </location>
</feature>
<keyword evidence="2" id="KW-0479">Metal-binding</keyword>
<keyword evidence="8" id="KW-0223">Dioxygenase</keyword>